<dbReference type="GO" id="GO:0005886">
    <property type="term" value="C:plasma membrane"/>
    <property type="evidence" value="ECO:0007669"/>
    <property type="project" value="TreeGrafter"/>
</dbReference>
<dbReference type="NCBIfam" id="TIGR01730">
    <property type="entry name" value="RND_mfp"/>
    <property type="match status" value="1"/>
</dbReference>
<dbReference type="Gene3D" id="1.10.287.470">
    <property type="entry name" value="Helix hairpin bin"/>
    <property type="match status" value="1"/>
</dbReference>
<dbReference type="Gene3D" id="2.40.50.100">
    <property type="match status" value="1"/>
</dbReference>
<sequence>MKKSLISLTLLSLLCGCNSDVGTVAEMGSATVTVNTVIAQSKTQQFIESHSSLIQPAEQVEVISRTQGYLIKTHAKAGDSVKKGQLLYELDAVDYEISKAELDSQLAIANTHLQMAQREYARAQQLKESLSLQELDEVETNFKLAQGQVALLERQIDRVQLDISRTKIRAPINGVIGERSFDEGALINAGQVLNDIVNDEQVEVILNLDEKKLLAIIDDLRQGNADFSARLQLIDGTTLSEEGQVSSIDNKVNPNTGSLAIKVQFTNQGQLYSGQYAQLLVVRSADSMLLPQQAIINAPDGNYVYTVVEGKVARQDVTTGTALKDKRVVFGVAEGAQVITHGHSRLSVGEPVQIEG</sequence>
<comment type="subcellular location">
    <subcellularLocation>
        <location evidence="1">Cell inner membrane</location>
        <topology evidence="1">Lipid-anchor</topology>
    </subcellularLocation>
</comment>
<dbReference type="Gene3D" id="2.40.420.20">
    <property type="match status" value="1"/>
</dbReference>
<dbReference type="GO" id="GO:0022857">
    <property type="term" value="F:transmembrane transporter activity"/>
    <property type="evidence" value="ECO:0007669"/>
    <property type="project" value="InterPro"/>
</dbReference>
<dbReference type="InterPro" id="IPR058626">
    <property type="entry name" value="MdtA-like_b-barrel"/>
</dbReference>
<evidence type="ECO:0000256" key="1">
    <source>
        <dbReference type="ARBA" id="ARBA00004519"/>
    </source>
</evidence>
<dbReference type="PROSITE" id="PS51257">
    <property type="entry name" value="PROKAR_LIPOPROTEIN"/>
    <property type="match status" value="1"/>
</dbReference>
<dbReference type="InterPro" id="IPR058637">
    <property type="entry name" value="YknX-like_C"/>
</dbReference>
<evidence type="ECO:0000256" key="3">
    <source>
        <dbReference type="SAM" id="Coils"/>
    </source>
</evidence>
<dbReference type="GO" id="GO:0046677">
    <property type="term" value="P:response to antibiotic"/>
    <property type="evidence" value="ECO:0007669"/>
    <property type="project" value="TreeGrafter"/>
</dbReference>
<evidence type="ECO:0000313" key="9">
    <source>
        <dbReference type="Proteomes" id="UP001157439"/>
    </source>
</evidence>
<feature type="chain" id="PRO_5041228481" evidence="4">
    <location>
        <begin position="20"/>
        <end position="356"/>
    </location>
</feature>
<evidence type="ECO:0000313" key="8">
    <source>
        <dbReference type="EMBL" id="GLS83375.1"/>
    </source>
</evidence>
<feature type="domain" description="YknX-like C-terminal permuted SH3-like" evidence="7">
    <location>
        <begin position="290"/>
        <end position="353"/>
    </location>
</feature>
<dbReference type="PANTHER" id="PTHR30158">
    <property type="entry name" value="ACRA/E-RELATED COMPONENT OF DRUG EFFLUX TRANSPORTER"/>
    <property type="match status" value="1"/>
</dbReference>
<evidence type="ECO:0000256" key="4">
    <source>
        <dbReference type="SAM" id="SignalP"/>
    </source>
</evidence>
<feature type="domain" description="Multidrug resistance protein MdtA-like beta-barrel" evidence="6">
    <location>
        <begin position="203"/>
        <end position="279"/>
    </location>
</feature>
<dbReference type="AlphaFoldDB" id="A0AA37WY68"/>
<comment type="caution">
    <text evidence="8">The sequence shown here is derived from an EMBL/GenBank/DDBJ whole genome shotgun (WGS) entry which is preliminary data.</text>
</comment>
<dbReference type="Gene3D" id="2.40.30.170">
    <property type="match status" value="1"/>
</dbReference>
<gene>
    <name evidence="8" type="ORF">GCM10007894_13520</name>
</gene>
<feature type="coiled-coil region" evidence="3">
    <location>
        <begin position="99"/>
        <end position="169"/>
    </location>
</feature>
<dbReference type="EMBL" id="BSPO01000002">
    <property type="protein sequence ID" value="GLS83375.1"/>
    <property type="molecule type" value="Genomic_DNA"/>
</dbReference>
<proteinExistence type="inferred from homology"/>
<dbReference type="Pfam" id="PF25917">
    <property type="entry name" value="BSH_RND"/>
    <property type="match status" value="1"/>
</dbReference>
<dbReference type="SUPFAM" id="SSF111369">
    <property type="entry name" value="HlyD-like secretion proteins"/>
    <property type="match status" value="1"/>
</dbReference>
<organism evidence="8 9">
    <name type="scientific">Paraferrimonas haliotis</name>
    <dbReference type="NCBI Taxonomy" id="2013866"/>
    <lineage>
        <taxon>Bacteria</taxon>
        <taxon>Pseudomonadati</taxon>
        <taxon>Pseudomonadota</taxon>
        <taxon>Gammaproteobacteria</taxon>
        <taxon>Alteromonadales</taxon>
        <taxon>Ferrimonadaceae</taxon>
        <taxon>Paraferrimonas</taxon>
    </lineage>
</organism>
<evidence type="ECO:0000256" key="2">
    <source>
        <dbReference type="ARBA" id="ARBA00009477"/>
    </source>
</evidence>
<comment type="similarity">
    <text evidence="2">Belongs to the membrane fusion protein (MFP) (TC 8.A.1) family.</text>
</comment>
<evidence type="ECO:0000259" key="6">
    <source>
        <dbReference type="Pfam" id="PF25944"/>
    </source>
</evidence>
<evidence type="ECO:0000259" key="7">
    <source>
        <dbReference type="Pfam" id="PF25989"/>
    </source>
</evidence>
<name>A0AA37WY68_9GAMM</name>
<dbReference type="RefSeq" id="WP_158220663.1">
    <property type="nucleotide sequence ID" value="NZ_BSPO01000002.1"/>
</dbReference>
<feature type="domain" description="Multidrug resistance protein MdtA-like barrel-sandwich hybrid" evidence="5">
    <location>
        <begin position="58"/>
        <end position="197"/>
    </location>
</feature>
<dbReference type="Proteomes" id="UP001157439">
    <property type="component" value="Unassembled WGS sequence"/>
</dbReference>
<keyword evidence="4" id="KW-0732">Signal</keyword>
<reference evidence="8 9" key="1">
    <citation type="journal article" date="2014" name="Int. J. Syst. Evol. Microbiol.">
        <title>Complete genome sequence of Corynebacterium casei LMG S-19264T (=DSM 44701T), isolated from a smear-ripened cheese.</title>
        <authorList>
            <consortium name="US DOE Joint Genome Institute (JGI-PGF)"/>
            <person name="Walter F."/>
            <person name="Albersmeier A."/>
            <person name="Kalinowski J."/>
            <person name="Ruckert C."/>
        </authorList>
    </citation>
    <scope>NUCLEOTIDE SEQUENCE [LARGE SCALE GENOMIC DNA]</scope>
    <source>
        <strain evidence="8 9">NBRC 112785</strain>
    </source>
</reference>
<feature type="signal peptide" evidence="4">
    <location>
        <begin position="1"/>
        <end position="19"/>
    </location>
</feature>
<accession>A0AA37WY68</accession>
<dbReference type="InterPro" id="IPR058625">
    <property type="entry name" value="MdtA-like_BSH"/>
</dbReference>
<dbReference type="InterPro" id="IPR006143">
    <property type="entry name" value="RND_pump_MFP"/>
</dbReference>
<keyword evidence="9" id="KW-1185">Reference proteome</keyword>
<dbReference type="Pfam" id="PF25944">
    <property type="entry name" value="Beta-barrel_RND"/>
    <property type="match status" value="1"/>
</dbReference>
<protein>
    <submittedName>
        <fullName evidence="8">RND transporter</fullName>
    </submittedName>
</protein>
<keyword evidence="3" id="KW-0175">Coiled coil</keyword>
<evidence type="ECO:0000259" key="5">
    <source>
        <dbReference type="Pfam" id="PF25917"/>
    </source>
</evidence>
<dbReference type="GO" id="GO:0030313">
    <property type="term" value="C:cell envelope"/>
    <property type="evidence" value="ECO:0007669"/>
    <property type="project" value="UniProtKB-SubCell"/>
</dbReference>
<dbReference type="Pfam" id="PF25989">
    <property type="entry name" value="YknX_C"/>
    <property type="match status" value="1"/>
</dbReference>